<evidence type="ECO:0000313" key="1">
    <source>
        <dbReference type="EMBL" id="CAI2387189.1"/>
    </source>
</evidence>
<dbReference type="EMBL" id="CAMPGE010029705">
    <property type="protein sequence ID" value="CAI2387189.1"/>
    <property type="molecule type" value="Genomic_DNA"/>
</dbReference>
<dbReference type="Proteomes" id="UP001295684">
    <property type="component" value="Unassembled WGS sequence"/>
</dbReference>
<dbReference type="AlphaFoldDB" id="A0AAD1Y9H8"/>
<comment type="caution">
    <text evidence="1">The sequence shown here is derived from an EMBL/GenBank/DDBJ whole genome shotgun (WGS) entry which is preliminary data.</text>
</comment>
<evidence type="ECO:0000313" key="2">
    <source>
        <dbReference type="Proteomes" id="UP001295684"/>
    </source>
</evidence>
<sequence>MNGKEGIESFNLNSSNLSPNFLDCSFHSKRFSNSLSFFERHNGCNFLILCCNSRTLDFLTFSFIISVKIVISYSSFLDQSNFKLSKSINFFPFRDTLAISHILGSILSLNPMNTSLCNVNLTSPPISLSTSIISVVSLNSFFSNTLNAFPFLLQNPLLCLFIPSMTLCQSPQNP</sequence>
<organism evidence="1 2">
    <name type="scientific">Euplotes crassus</name>
    <dbReference type="NCBI Taxonomy" id="5936"/>
    <lineage>
        <taxon>Eukaryota</taxon>
        <taxon>Sar</taxon>
        <taxon>Alveolata</taxon>
        <taxon>Ciliophora</taxon>
        <taxon>Intramacronucleata</taxon>
        <taxon>Spirotrichea</taxon>
        <taxon>Hypotrichia</taxon>
        <taxon>Euplotida</taxon>
        <taxon>Euplotidae</taxon>
        <taxon>Moneuplotes</taxon>
    </lineage>
</organism>
<accession>A0AAD1Y9H8</accession>
<name>A0AAD1Y9H8_EUPCR</name>
<keyword evidence="2" id="KW-1185">Reference proteome</keyword>
<gene>
    <name evidence="1" type="ORF">ECRASSUSDP1_LOCUS28818</name>
</gene>
<proteinExistence type="predicted"/>
<protein>
    <submittedName>
        <fullName evidence="1">Uncharacterized protein</fullName>
    </submittedName>
</protein>
<reference evidence="1" key="1">
    <citation type="submission" date="2023-07" db="EMBL/GenBank/DDBJ databases">
        <authorList>
            <consortium name="AG Swart"/>
            <person name="Singh M."/>
            <person name="Singh A."/>
            <person name="Seah K."/>
            <person name="Emmerich C."/>
        </authorList>
    </citation>
    <scope>NUCLEOTIDE SEQUENCE</scope>
    <source>
        <strain evidence="1">DP1</strain>
    </source>
</reference>